<dbReference type="GO" id="GO:0004622">
    <property type="term" value="F:phosphatidylcholine lysophospholipase activity"/>
    <property type="evidence" value="ECO:0007669"/>
    <property type="project" value="TreeGrafter"/>
</dbReference>
<evidence type="ECO:0000313" key="4">
    <source>
        <dbReference type="Proteomes" id="UP000283644"/>
    </source>
</evidence>
<evidence type="ECO:0000256" key="1">
    <source>
        <dbReference type="SAM" id="SignalP"/>
    </source>
</evidence>
<dbReference type="Pfam" id="PF13472">
    <property type="entry name" value="Lipase_GDSL_2"/>
    <property type="match status" value="1"/>
</dbReference>
<dbReference type="AlphaFoldDB" id="A0A417XXR5"/>
<evidence type="ECO:0000313" key="3">
    <source>
        <dbReference type="EMBL" id="RHW25115.1"/>
    </source>
</evidence>
<comment type="caution">
    <text evidence="3">The sequence shown here is derived from an EMBL/GenBank/DDBJ whole genome shotgun (WGS) entry which is preliminary data.</text>
</comment>
<dbReference type="Proteomes" id="UP000283644">
    <property type="component" value="Unassembled WGS sequence"/>
</dbReference>
<dbReference type="PANTHER" id="PTHR30383">
    <property type="entry name" value="THIOESTERASE 1/PROTEASE 1/LYSOPHOSPHOLIPASE L1"/>
    <property type="match status" value="1"/>
</dbReference>
<dbReference type="SUPFAM" id="SSF52266">
    <property type="entry name" value="SGNH hydrolase"/>
    <property type="match status" value="1"/>
</dbReference>
<feature type="domain" description="SGNH hydrolase-type esterase" evidence="2">
    <location>
        <begin position="35"/>
        <end position="220"/>
    </location>
</feature>
<sequence>MLAIVVAGVLAMPGLGPVAAPAAAADEADPVRILLFGDSITQGSTGDWTWRYRLWRDLTDAGISVDFVGPRRDLLTYTPPAFGSLHYKDPAFDIDHAAAWGKRLTGKGFSVSDVTETYQPDVVVGLIGFNDLRYGVTPTALGEKWRAEIALSRDAAPGVDVLLVPLPHIGVVGVRAYNDELAVVAAEMDSPDQRVVLAPRADFGSLDVYDWVHPSASGERKLAAVVEDGLAVLGVSGGARMLELQDPVLAERWAPSPTAGAIGTEITVRWPAVDYASSQRVRVADLTTGVVRTVRGVLGTSYVMTGEPGHAYRFRLYPVKGYLPTGAVSTAARVTIN</sequence>
<evidence type="ECO:0000259" key="2">
    <source>
        <dbReference type="Pfam" id="PF13472"/>
    </source>
</evidence>
<reference evidence="3 4" key="1">
    <citation type="submission" date="2018-09" db="EMBL/GenBank/DDBJ databases">
        <title>Genome sequencing of Nocardioides immobilis CCTCC AB 2017083 for comparison to Nocardioides silvaticus.</title>
        <authorList>
            <person name="Li C."/>
            <person name="Wang G."/>
        </authorList>
    </citation>
    <scope>NUCLEOTIDE SEQUENCE [LARGE SCALE GENOMIC DNA]</scope>
    <source>
        <strain evidence="3 4">CCTCC AB 2017083</strain>
    </source>
</reference>
<accession>A0A417XXR5</accession>
<dbReference type="PANTHER" id="PTHR30383:SF5">
    <property type="entry name" value="SGNH HYDROLASE-TYPE ESTERASE DOMAIN-CONTAINING PROTEIN"/>
    <property type="match status" value="1"/>
</dbReference>
<gene>
    <name evidence="3" type="ORF">D0Z08_20685</name>
</gene>
<dbReference type="InterPro" id="IPR036514">
    <property type="entry name" value="SGNH_hydro_sf"/>
</dbReference>
<keyword evidence="4" id="KW-1185">Reference proteome</keyword>
<feature type="chain" id="PRO_5038459122" description="SGNH hydrolase-type esterase domain-containing protein" evidence="1">
    <location>
        <begin position="25"/>
        <end position="337"/>
    </location>
</feature>
<dbReference type="Gene3D" id="3.40.50.1110">
    <property type="entry name" value="SGNH hydrolase"/>
    <property type="match status" value="1"/>
</dbReference>
<dbReference type="EMBL" id="QXGH01000026">
    <property type="protein sequence ID" value="RHW25115.1"/>
    <property type="molecule type" value="Genomic_DNA"/>
</dbReference>
<proteinExistence type="predicted"/>
<dbReference type="OrthoDB" id="5168887at2"/>
<protein>
    <recommendedName>
        <fullName evidence="2">SGNH hydrolase-type esterase domain-containing protein</fullName>
    </recommendedName>
</protein>
<keyword evidence="1" id="KW-0732">Signal</keyword>
<dbReference type="InterPro" id="IPR051532">
    <property type="entry name" value="Ester_Hydrolysis_Enzymes"/>
</dbReference>
<organism evidence="3 4">
    <name type="scientific">Nocardioides immobilis</name>
    <dbReference type="NCBI Taxonomy" id="2049295"/>
    <lineage>
        <taxon>Bacteria</taxon>
        <taxon>Bacillati</taxon>
        <taxon>Actinomycetota</taxon>
        <taxon>Actinomycetes</taxon>
        <taxon>Propionibacteriales</taxon>
        <taxon>Nocardioidaceae</taxon>
        <taxon>Nocardioides</taxon>
    </lineage>
</organism>
<dbReference type="InterPro" id="IPR013830">
    <property type="entry name" value="SGNH_hydro"/>
</dbReference>
<feature type="signal peptide" evidence="1">
    <location>
        <begin position="1"/>
        <end position="24"/>
    </location>
</feature>
<name>A0A417XXR5_9ACTN</name>
<dbReference type="RefSeq" id="WP_118927163.1">
    <property type="nucleotide sequence ID" value="NZ_QXGH01000026.1"/>
</dbReference>